<evidence type="ECO:0000256" key="1">
    <source>
        <dbReference type="SAM" id="MobiDB-lite"/>
    </source>
</evidence>
<proteinExistence type="predicted"/>
<protein>
    <submittedName>
        <fullName evidence="2">Uncharacterized protein</fullName>
    </submittedName>
</protein>
<evidence type="ECO:0000313" key="2">
    <source>
        <dbReference type="EMBL" id="EOQ96643.1"/>
    </source>
</evidence>
<reference evidence="2" key="1">
    <citation type="submission" date="2013-04" db="EMBL/GenBank/DDBJ databases">
        <authorList>
            <person name="Harkins D.M."/>
            <person name="Durkin A.S."/>
            <person name="Brinkac L.M."/>
            <person name="Haft D.H."/>
            <person name="Selengut J.D."/>
            <person name="Sanka R."/>
            <person name="DePew J."/>
            <person name="Purushe J."/>
            <person name="Galloway R.L."/>
            <person name="Vinetz J.M."/>
            <person name="Sutton G.G."/>
            <person name="Nierman W.C."/>
            <person name="Fouts D.E."/>
        </authorList>
    </citation>
    <scope>NUCLEOTIDE SEQUENCE [LARGE SCALE GENOMIC DNA]</scope>
    <source>
        <strain evidence="2">CDC</strain>
    </source>
</reference>
<dbReference type="AlphaFoldDB" id="R9A361"/>
<gene>
    <name evidence="2" type="ORF">LEP1GSC195_3610</name>
</gene>
<keyword evidence="3" id="KW-1185">Reference proteome</keyword>
<evidence type="ECO:0000313" key="3">
    <source>
        <dbReference type="Proteomes" id="UP000013984"/>
    </source>
</evidence>
<organism evidence="2 3">
    <name type="scientific">Leptospira wolbachii serovar Codice str. CDC</name>
    <dbReference type="NCBI Taxonomy" id="1218599"/>
    <lineage>
        <taxon>Bacteria</taxon>
        <taxon>Pseudomonadati</taxon>
        <taxon>Spirochaetota</taxon>
        <taxon>Spirochaetia</taxon>
        <taxon>Leptospirales</taxon>
        <taxon>Leptospiraceae</taxon>
        <taxon>Leptospira</taxon>
    </lineage>
</organism>
<feature type="compositionally biased region" description="Basic and acidic residues" evidence="1">
    <location>
        <begin position="11"/>
        <end position="21"/>
    </location>
</feature>
<sequence>MVAGRNSAGDGSERGLRKSPDPKGLAKQKNTNRLIVLDWLVTFFKQGIV</sequence>
<feature type="region of interest" description="Disordered" evidence="1">
    <location>
        <begin position="1"/>
        <end position="27"/>
    </location>
</feature>
<dbReference type="EMBL" id="AOGZ02000014">
    <property type="protein sequence ID" value="EOQ96643.1"/>
    <property type="molecule type" value="Genomic_DNA"/>
</dbReference>
<comment type="caution">
    <text evidence="2">The sequence shown here is derived from an EMBL/GenBank/DDBJ whole genome shotgun (WGS) entry which is preliminary data.</text>
</comment>
<accession>R9A361</accession>
<dbReference type="STRING" id="1218599.LEP1GSC195_3610"/>
<dbReference type="Proteomes" id="UP000013984">
    <property type="component" value="Unassembled WGS sequence"/>
</dbReference>
<name>R9A361_9LEPT</name>